<protein>
    <submittedName>
        <fullName evidence="2">Uncharacterized protein</fullName>
    </submittedName>
</protein>
<proteinExistence type="predicted"/>
<sequence length="158" mass="15525">MNHFNNNQAVFKRQSPGANPVPGFPSRSASAAAGADGSATSQAEAAGAGHVAVEAAVVLEGAALEAARAAGEVVGPAAAGAAVPVARPDVGAGGEAEGGGSPPSEPSEVSAAGPRITAALARVSPLEVEVLARPAVPISWPAHFFSSFFCDIQNCFIK</sequence>
<reference evidence="2" key="1">
    <citation type="submission" date="2023-07" db="EMBL/GenBank/DDBJ databases">
        <title>draft genome sequence of fig (Ficus carica).</title>
        <authorList>
            <person name="Takahashi T."/>
            <person name="Nishimura K."/>
        </authorList>
    </citation>
    <scope>NUCLEOTIDE SEQUENCE</scope>
</reference>
<gene>
    <name evidence="2" type="ORF">TIFTF001_019203</name>
</gene>
<feature type="region of interest" description="Disordered" evidence="1">
    <location>
        <begin position="1"/>
        <end position="43"/>
    </location>
</feature>
<evidence type="ECO:0000313" key="2">
    <source>
        <dbReference type="EMBL" id="GMN50053.1"/>
    </source>
</evidence>
<keyword evidence="3" id="KW-1185">Reference proteome</keyword>
<feature type="region of interest" description="Disordered" evidence="1">
    <location>
        <begin position="87"/>
        <end position="112"/>
    </location>
</feature>
<evidence type="ECO:0000313" key="3">
    <source>
        <dbReference type="Proteomes" id="UP001187192"/>
    </source>
</evidence>
<feature type="compositionally biased region" description="Gly residues" evidence="1">
    <location>
        <begin position="91"/>
        <end position="101"/>
    </location>
</feature>
<evidence type="ECO:0000256" key="1">
    <source>
        <dbReference type="SAM" id="MobiDB-lite"/>
    </source>
</evidence>
<organism evidence="2 3">
    <name type="scientific">Ficus carica</name>
    <name type="common">Common fig</name>
    <dbReference type="NCBI Taxonomy" id="3494"/>
    <lineage>
        <taxon>Eukaryota</taxon>
        <taxon>Viridiplantae</taxon>
        <taxon>Streptophyta</taxon>
        <taxon>Embryophyta</taxon>
        <taxon>Tracheophyta</taxon>
        <taxon>Spermatophyta</taxon>
        <taxon>Magnoliopsida</taxon>
        <taxon>eudicotyledons</taxon>
        <taxon>Gunneridae</taxon>
        <taxon>Pentapetalae</taxon>
        <taxon>rosids</taxon>
        <taxon>fabids</taxon>
        <taxon>Rosales</taxon>
        <taxon>Moraceae</taxon>
        <taxon>Ficeae</taxon>
        <taxon>Ficus</taxon>
    </lineage>
</organism>
<feature type="compositionally biased region" description="Low complexity" evidence="1">
    <location>
        <begin position="26"/>
        <end position="43"/>
    </location>
</feature>
<dbReference type="Proteomes" id="UP001187192">
    <property type="component" value="Unassembled WGS sequence"/>
</dbReference>
<dbReference type="EMBL" id="BTGU01000032">
    <property type="protein sequence ID" value="GMN50053.1"/>
    <property type="molecule type" value="Genomic_DNA"/>
</dbReference>
<dbReference type="AlphaFoldDB" id="A0AA88AQ21"/>
<comment type="caution">
    <text evidence="2">The sequence shown here is derived from an EMBL/GenBank/DDBJ whole genome shotgun (WGS) entry which is preliminary data.</text>
</comment>
<name>A0AA88AQ21_FICCA</name>
<accession>A0AA88AQ21</accession>